<proteinExistence type="evidence at transcript level"/>
<protein>
    <submittedName>
        <fullName evidence="2">Shell matrix protein</fullName>
    </submittedName>
</protein>
<name>A0A3G9CM24_LAQRU</name>
<feature type="signal peptide" evidence="1">
    <location>
        <begin position="1"/>
        <end position="27"/>
    </location>
</feature>
<reference evidence="2" key="1">
    <citation type="journal article" date="2015" name="Proteome Sci.">
        <title>Proteome analysis of shell matrix proteins in the brachiopod Laqueus rubellus.</title>
        <authorList>
            <person name="Isowa Y."/>
            <person name="Sarashina I."/>
            <person name="Oshima K."/>
            <person name="Kito K."/>
            <person name="Hattori M."/>
            <person name="Endo K."/>
        </authorList>
    </citation>
    <scope>NUCLEOTIDE SEQUENCE</scope>
    <source>
        <tissue evidence="2">Mantle</tissue>
    </source>
</reference>
<feature type="chain" id="PRO_5018260840" evidence="1">
    <location>
        <begin position="28"/>
        <end position="79"/>
    </location>
</feature>
<accession>A0A3G9CM24</accession>
<dbReference type="AlphaFoldDB" id="A0A3G9CM24"/>
<evidence type="ECO:0000313" key="2">
    <source>
        <dbReference type="EMBL" id="BAS30485.1"/>
    </source>
</evidence>
<organism evidence="2">
    <name type="scientific">Laqueus rubellus</name>
    <name type="common">Lampshell</name>
    <dbReference type="NCBI Taxonomy" id="93892"/>
    <lineage>
        <taxon>Eukaryota</taxon>
        <taxon>Metazoa</taxon>
        <taxon>Spiralia</taxon>
        <taxon>Lophotrochozoa</taxon>
        <taxon>Brachiopoda</taxon>
        <taxon>Rhynchonelliformea</taxon>
        <taxon>Rhynchonellata</taxon>
        <taxon>Terebratellidina</taxon>
        <taxon>Laqueoidea</taxon>
        <taxon>Laqueidae</taxon>
        <taxon>Laqueus</taxon>
    </lineage>
</organism>
<evidence type="ECO:0000256" key="1">
    <source>
        <dbReference type="SAM" id="SignalP"/>
    </source>
</evidence>
<dbReference type="EMBL" id="FX983017">
    <property type="protein sequence ID" value="BAS30485.1"/>
    <property type="molecule type" value="mRNA"/>
</dbReference>
<keyword evidence="1" id="KW-0732">Signal</keyword>
<sequence length="79" mass="8738">MFGSEHRIHLLMIAVILLNMEFTTVTCGSTAKGGCGSPSCDSLTPNPPIPVPIPEKGAAYWDYYKARVEEIRENLKNKE</sequence>